<reference evidence="2 3" key="1">
    <citation type="journal article" date="2005" name="Genome Res.">
        <title>Living with two extremes: conclusions from the genome sequence of Natronomonas pharaonis.</title>
        <authorList>
            <person name="Falb M."/>
            <person name="Pfeiffer F."/>
            <person name="Palm P."/>
            <person name="Rodewald K."/>
            <person name="Hickmann V."/>
            <person name="Tittor J."/>
            <person name="Oesterhelt D."/>
        </authorList>
    </citation>
    <scope>NUCLEOTIDE SEQUENCE [LARGE SCALE GENOMIC DNA]</scope>
    <source>
        <strain evidence="3">ATCC 35678 / DSM 2160 / CIP 103997 / JCM 8858 / NBRC 14720 / NCIMB 2260 / Gabara</strain>
    </source>
</reference>
<dbReference type="Pfam" id="PF00121">
    <property type="entry name" value="TIM"/>
    <property type="match status" value="1"/>
</dbReference>
<dbReference type="SUPFAM" id="SSF51351">
    <property type="entry name" value="Triosephosphate isomerase (TIM)"/>
    <property type="match status" value="1"/>
</dbReference>
<dbReference type="NCBIfam" id="NF003302">
    <property type="entry name" value="PRK04302.1"/>
    <property type="match status" value="1"/>
</dbReference>
<dbReference type="AlphaFoldDB" id="A0A1U7EXN4"/>
<dbReference type="KEGG" id="nph:NP_3716A"/>
<dbReference type="RefSeq" id="WP_011323566.1">
    <property type="nucleotide sequence ID" value="NC_007426.1"/>
</dbReference>
<dbReference type="PROSITE" id="PS51440">
    <property type="entry name" value="TIM_2"/>
    <property type="match status" value="1"/>
</dbReference>
<dbReference type="InterPro" id="IPR013785">
    <property type="entry name" value="Aldolase_TIM"/>
</dbReference>
<dbReference type="GO" id="GO:0004807">
    <property type="term" value="F:triose-phosphate isomerase activity"/>
    <property type="evidence" value="ECO:0007669"/>
    <property type="project" value="UniProtKB-EC"/>
</dbReference>
<protein>
    <submittedName>
        <fullName evidence="2">Triosephosphate isomerase</fullName>
        <ecNumber evidence="2">5.3.1.1</ecNumber>
    </submittedName>
</protein>
<sequence>MSLTYPCFLVNYKTYEGTAGTDGLELATTIDAVRQQTGASFAVAPQTPDIYRIAEATDLPVVAQSVDSTAAGRGNGNISLASVAEAGASGALINHPESQDAFGDVGDIVAGCAEHGLESIVCVDSVELGRAAVAFDPDCLLFENPADIASDRALARTDPERVEAFVSMVQAERPDTRVLLGGGITTAADVAASLECGADAAGAASAFVDASDRSAWLSEIATALTEAEPR</sequence>
<keyword evidence="1 2" id="KW-0413">Isomerase</keyword>
<accession>A0A1U7EXN4</accession>
<dbReference type="GeneID" id="3703358"/>
<dbReference type="Proteomes" id="UP000002698">
    <property type="component" value="Chromosome"/>
</dbReference>
<gene>
    <name evidence="2" type="primary">tpiA2</name>
    <name evidence="2" type="ordered locus">NP_3716A</name>
</gene>
<dbReference type="HOGENOM" id="CLU_104921_0_0_2"/>
<dbReference type="eggNOG" id="arCOG01087">
    <property type="taxonomic scope" value="Archaea"/>
</dbReference>
<evidence type="ECO:0000256" key="1">
    <source>
        <dbReference type="ARBA" id="ARBA00023235"/>
    </source>
</evidence>
<proteinExistence type="predicted"/>
<name>A0A1U7EXN4_NATPD</name>
<evidence type="ECO:0000313" key="2">
    <source>
        <dbReference type="EMBL" id="CAI49949.1"/>
    </source>
</evidence>
<keyword evidence="3" id="KW-1185">Reference proteome</keyword>
<dbReference type="EC" id="5.3.1.1" evidence="2"/>
<dbReference type="EMBL" id="CR936257">
    <property type="protein sequence ID" value="CAI49949.1"/>
    <property type="molecule type" value="Genomic_DNA"/>
</dbReference>
<dbReference type="InterPro" id="IPR035990">
    <property type="entry name" value="TIM_sf"/>
</dbReference>
<dbReference type="STRING" id="348780.NP_3716A"/>
<organism evidence="2 3">
    <name type="scientific">Natronomonas pharaonis (strain ATCC 35678 / DSM 2160 / CIP 103997 / JCM 8858 / NBRC 14720 / NCIMB 2260 / Gabara)</name>
    <name type="common">Halobacterium pharaonis</name>
    <dbReference type="NCBI Taxonomy" id="348780"/>
    <lineage>
        <taxon>Archaea</taxon>
        <taxon>Methanobacteriati</taxon>
        <taxon>Methanobacteriota</taxon>
        <taxon>Stenosarchaea group</taxon>
        <taxon>Halobacteria</taxon>
        <taxon>Halobacteriales</taxon>
        <taxon>Natronomonadaceae</taxon>
        <taxon>Natronomonas</taxon>
    </lineage>
</organism>
<evidence type="ECO:0000313" key="3">
    <source>
        <dbReference type="Proteomes" id="UP000002698"/>
    </source>
</evidence>
<dbReference type="OrthoDB" id="9465at2157"/>
<dbReference type="InterPro" id="IPR000652">
    <property type="entry name" value="Triosephosphate_isomerase"/>
</dbReference>
<dbReference type="Gene3D" id="3.20.20.70">
    <property type="entry name" value="Aldolase class I"/>
    <property type="match status" value="1"/>
</dbReference>
<dbReference type="EnsemblBacteria" id="CAI49949">
    <property type="protein sequence ID" value="CAI49949"/>
    <property type="gene ID" value="NP_3716A"/>
</dbReference>